<dbReference type="PANTHER" id="PTHR47691:SF3">
    <property type="entry name" value="HTH-TYPE TRANSCRIPTIONAL REGULATOR RV0890C-RELATED"/>
    <property type="match status" value="1"/>
</dbReference>
<evidence type="ECO:0000313" key="1">
    <source>
        <dbReference type="EMBL" id="WIY05758.1"/>
    </source>
</evidence>
<organism evidence="1 2">
    <name type="scientific">Amycolatopsis mongoliensis</name>
    <dbReference type="NCBI Taxonomy" id="715475"/>
    <lineage>
        <taxon>Bacteria</taxon>
        <taxon>Bacillati</taxon>
        <taxon>Actinomycetota</taxon>
        <taxon>Actinomycetes</taxon>
        <taxon>Pseudonocardiales</taxon>
        <taxon>Pseudonocardiaceae</taxon>
        <taxon>Amycolatopsis</taxon>
    </lineage>
</organism>
<dbReference type="Gene3D" id="3.40.50.300">
    <property type="entry name" value="P-loop containing nucleotide triphosphate hydrolases"/>
    <property type="match status" value="1"/>
</dbReference>
<dbReference type="InterPro" id="IPR027417">
    <property type="entry name" value="P-loop_NTPase"/>
</dbReference>
<dbReference type="PRINTS" id="PR00364">
    <property type="entry name" value="DISEASERSIST"/>
</dbReference>
<name>A0A9Y2JW26_9PSEU</name>
<gene>
    <name evidence="1" type="ORF">QRX60_18635</name>
</gene>
<dbReference type="RefSeq" id="WP_286002039.1">
    <property type="nucleotide sequence ID" value="NZ_CP127295.1"/>
</dbReference>
<dbReference type="KEGG" id="amog:QRX60_18635"/>
<proteinExistence type="predicted"/>
<accession>A0A9Y2JW26</accession>
<sequence length="445" mass="46492">MLSSAASGRRLPTLAVTLAFVAACGGDQAAWERHWWNTAAKVGVMPELAGGGPPPAASGPVPAAARRSSQLAPPAQLPMGSTSFVGRTAELAAAVSVLTRPGPARMPLLISGPIGVGKAAFALRLAEEVAGEFPDGQLYADFGSGAPGSRSVAEIVRDFLRALGVPDDLVPGDGVQQIGLYRSLLAQRRLFVLLDGVADEGQVRPLLGQTARSQVVLTSRARLLGLDDLHRVDLDVFSRGESLELLGRLAGARRVAAERAAADAIAQQCGDLPLAVNIAGRKIAARPERTIADTAGRLDDPERLLDGLGVGDVNVRDRFAAAYRLLSPACRQVVHRLGADGARWTTATRVAACLDIRTTDADELLESLVDAGVLRRATIGDRYTVPRLAGVFAAETSPATLPAPISLAERRARRSVLAAPRTAAGLRSGMDLPQAGYLPLLGLPD</sequence>
<dbReference type="Proteomes" id="UP001239397">
    <property type="component" value="Chromosome"/>
</dbReference>
<dbReference type="EMBL" id="CP127295">
    <property type="protein sequence ID" value="WIY05758.1"/>
    <property type="molecule type" value="Genomic_DNA"/>
</dbReference>
<reference evidence="1 2" key="1">
    <citation type="submission" date="2023-06" db="EMBL/GenBank/DDBJ databases">
        <authorList>
            <person name="Oyuntsetseg B."/>
            <person name="Kim S.B."/>
        </authorList>
    </citation>
    <scope>NUCLEOTIDE SEQUENCE [LARGE SCALE GENOMIC DNA]</scope>
    <source>
        <strain evidence="1 2">4-36</strain>
    </source>
</reference>
<keyword evidence="2" id="KW-1185">Reference proteome</keyword>
<evidence type="ECO:0000313" key="2">
    <source>
        <dbReference type="Proteomes" id="UP001239397"/>
    </source>
</evidence>
<protein>
    <submittedName>
        <fullName evidence="1">NB-ARC domain-containing protein</fullName>
    </submittedName>
</protein>
<dbReference type="PANTHER" id="PTHR47691">
    <property type="entry name" value="REGULATOR-RELATED"/>
    <property type="match status" value="1"/>
</dbReference>
<dbReference type="GO" id="GO:0043531">
    <property type="term" value="F:ADP binding"/>
    <property type="evidence" value="ECO:0007669"/>
    <property type="project" value="InterPro"/>
</dbReference>
<dbReference type="SUPFAM" id="SSF52540">
    <property type="entry name" value="P-loop containing nucleoside triphosphate hydrolases"/>
    <property type="match status" value="1"/>
</dbReference>
<dbReference type="AlphaFoldDB" id="A0A9Y2JW26"/>